<dbReference type="EMBL" id="JAPWDV010000001">
    <property type="protein sequence ID" value="KAJ6225003.1"/>
    <property type="molecule type" value="Genomic_DNA"/>
</dbReference>
<dbReference type="SUPFAM" id="SSF56104">
    <property type="entry name" value="SAICAR synthase-like"/>
    <property type="match status" value="1"/>
</dbReference>
<feature type="compositionally biased region" description="Basic and acidic residues" evidence="4">
    <location>
        <begin position="11"/>
        <end position="40"/>
    </location>
</feature>
<dbReference type="Gene3D" id="3.30.810.10">
    <property type="entry name" value="2-Layer Sandwich"/>
    <property type="match status" value="1"/>
</dbReference>
<feature type="compositionally biased region" description="Low complexity" evidence="4">
    <location>
        <begin position="84"/>
        <end position="97"/>
    </location>
</feature>
<evidence type="ECO:0000259" key="5">
    <source>
        <dbReference type="PROSITE" id="PS51455"/>
    </source>
</evidence>
<dbReference type="GO" id="GO:0005737">
    <property type="term" value="C:cytoplasm"/>
    <property type="evidence" value="ECO:0007669"/>
    <property type="project" value="UniProtKB-SubCell"/>
</dbReference>
<protein>
    <recommendedName>
        <fullName evidence="5">PIPK domain-containing protein</fullName>
    </recommendedName>
</protein>
<dbReference type="SMART" id="SM00330">
    <property type="entry name" value="PIPKc"/>
    <property type="match status" value="1"/>
</dbReference>
<keyword evidence="3" id="KW-0808">Transferase</keyword>
<dbReference type="Pfam" id="PF01504">
    <property type="entry name" value="PIP5K"/>
    <property type="match status" value="1"/>
</dbReference>
<evidence type="ECO:0000256" key="4">
    <source>
        <dbReference type="SAM" id="MobiDB-lite"/>
    </source>
</evidence>
<feature type="compositionally biased region" description="Polar residues" evidence="4">
    <location>
        <begin position="673"/>
        <end position="689"/>
    </location>
</feature>
<feature type="region of interest" description="Disordered" evidence="4">
    <location>
        <begin position="1"/>
        <end position="176"/>
    </location>
</feature>
<reference evidence="6" key="1">
    <citation type="submission" date="2022-12" db="EMBL/GenBank/DDBJ databases">
        <title>Genome assemblies of Blomia tropicalis.</title>
        <authorList>
            <person name="Cui Y."/>
        </authorList>
    </citation>
    <scope>NUCLEOTIDE SEQUENCE</scope>
    <source>
        <tissue evidence="6">Adult mites</tissue>
    </source>
</reference>
<keyword evidence="3" id="KW-0547">Nucleotide-binding</keyword>
<keyword evidence="2" id="KW-0963">Cytoplasm</keyword>
<feature type="domain" description="PIPK" evidence="5">
    <location>
        <begin position="196"/>
        <end position="589"/>
    </location>
</feature>
<dbReference type="InterPro" id="IPR023610">
    <property type="entry name" value="PInositol-4/5-P-5/4-kinase"/>
</dbReference>
<comment type="caution">
    <text evidence="6">The sequence shown here is derived from an EMBL/GenBank/DDBJ whole genome shotgun (WGS) entry which is preliminary data.</text>
</comment>
<dbReference type="InterPro" id="IPR002498">
    <property type="entry name" value="PInositol-4-P-4/5-kinase_core"/>
</dbReference>
<evidence type="ECO:0000313" key="7">
    <source>
        <dbReference type="Proteomes" id="UP001142055"/>
    </source>
</evidence>
<accession>A0A9Q0MF69</accession>
<feature type="region of interest" description="Disordered" evidence="4">
    <location>
        <begin position="673"/>
        <end position="704"/>
    </location>
</feature>
<dbReference type="Gene3D" id="3.30.800.10">
    <property type="entry name" value="Phosphatidylinositol Phosphate Kinase II Beta"/>
    <property type="match status" value="1"/>
</dbReference>
<dbReference type="InterPro" id="IPR027484">
    <property type="entry name" value="PInositol-4-P-5-kinase_N"/>
</dbReference>
<dbReference type="Proteomes" id="UP001142055">
    <property type="component" value="Chromosome 1"/>
</dbReference>
<organism evidence="6 7">
    <name type="scientific">Blomia tropicalis</name>
    <name type="common">Mite</name>
    <dbReference type="NCBI Taxonomy" id="40697"/>
    <lineage>
        <taxon>Eukaryota</taxon>
        <taxon>Metazoa</taxon>
        <taxon>Ecdysozoa</taxon>
        <taxon>Arthropoda</taxon>
        <taxon>Chelicerata</taxon>
        <taxon>Arachnida</taxon>
        <taxon>Acari</taxon>
        <taxon>Acariformes</taxon>
        <taxon>Sarcoptiformes</taxon>
        <taxon>Astigmata</taxon>
        <taxon>Glycyphagoidea</taxon>
        <taxon>Echimyopodidae</taxon>
        <taxon>Blomia</taxon>
    </lineage>
</organism>
<dbReference type="OMA" id="ISHAPEQ"/>
<name>A0A9Q0MF69_BLOTA</name>
<gene>
    <name evidence="6" type="ORF">RDWZM_003548</name>
</gene>
<evidence type="ECO:0000256" key="2">
    <source>
        <dbReference type="ARBA" id="ARBA00022490"/>
    </source>
</evidence>
<feature type="compositionally biased region" description="Basic and acidic residues" evidence="4">
    <location>
        <begin position="166"/>
        <end position="176"/>
    </location>
</feature>
<proteinExistence type="predicted"/>
<feature type="compositionally biased region" description="Polar residues" evidence="4">
    <location>
        <begin position="1"/>
        <end position="10"/>
    </location>
</feature>
<feature type="compositionally biased region" description="Low complexity" evidence="4">
    <location>
        <begin position="690"/>
        <end position="699"/>
    </location>
</feature>
<evidence type="ECO:0000313" key="6">
    <source>
        <dbReference type="EMBL" id="KAJ6225003.1"/>
    </source>
</evidence>
<dbReference type="FunFam" id="3.30.800.10:FF:000001">
    <property type="entry name" value="phosphatidylinositol 4-phosphate 5-kinase type-1 gamma"/>
    <property type="match status" value="1"/>
</dbReference>
<evidence type="ECO:0000256" key="3">
    <source>
        <dbReference type="PROSITE-ProRule" id="PRU00781"/>
    </source>
</evidence>
<dbReference type="GO" id="GO:0005524">
    <property type="term" value="F:ATP binding"/>
    <property type="evidence" value="ECO:0007669"/>
    <property type="project" value="UniProtKB-UniRule"/>
</dbReference>
<dbReference type="InterPro" id="IPR027483">
    <property type="entry name" value="PInositol-4-P-4/5-kinase_C_sf"/>
</dbReference>
<comment type="subcellular location">
    <subcellularLocation>
        <location evidence="1">Cytoplasm</location>
    </subcellularLocation>
</comment>
<dbReference type="GO" id="GO:0016308">
    <property type="term" value="F:1-phosphatidylinositol-4-phosphate 5-kinase activity"/>
    <property type="evidence" value="ECO:0007669"/>
    <property type="project" value="TreeGrafter"/>
</dbReference>
<dbReference type="GO" id="GO:0046854">
    <property type="term" value="P:phosphatidylinositol phosphate biosynthetic process"/>
    <property type="evidence" value="ECO:0007669"/>
    <property type="project" value="TreeGrafter"/>
</dbReference>
<dbReference type="PANTHER" id="PTHR23086:SF101">
    <property type="entry name" value="LP03320P-RELATED"/>
    <property type="match status" value="1"/>
</dbReference>
<keyword evidence="3" id="KW-0418">Kinase</keyword>
<dbReference type="PROSITE" id="PS51455">
    <property type="entry name" value="PIPK"/>
    <property type="match status" value="1"/>
</dbReference>
<dbReference type="AlphaFoldDB" id="A0A9Q0MF69"/>
<dbReference type="CDD" id="cd17301">
    <property type="entry name" value="PIPKc_PIP5KI"/>
    <property type="match status" value="1"/>
</dbReference>
<keyword evidence="3" id="KW-0067">ATP-binding</keyword>
<keyword evidence="7" id="KW-1185">Reference proteome</keyword>
<dbReference type="PANTHER" id="PTHR23086">
    <property type="entry name" value="PHOSPHATIDYLINOSITOL-4-PHOSPHATE 5-KINASE"/>
    <property type="match status" value="1"/>
</dbReference>
<sequence length="769" mass="86590">MADTVTPNTDESLHANEDQNERDDDRQHQSTSENKAEKFKPSFNVDQPNHGTPKHRGRSMSTSSPLMDRSLIGQSIQIEMKPISTLSGNTKTTTTNSTEEEYPTCNDRSAESPAKSRNAKDTGDGDGGSEATPKTKPPPLKIMEFNTSAQSDPKTPLTPGPSSADFNKKRQMADKERKIGHRRVDEEGQVTYKKIQTSQIMGSIQLGIGHAIGSLASKPERDLLMKDFMNLETVPFHKDGSNTTPAHHYSDFKFKIYAPIAFRYFRDLFGIQPDDFLLSLCNEPLRELSNPGASGSVFYLTTDDNFIIKTVQHKEAEFLLKLLPGYYMNLNQNPRTLLPKFFGQYCYICGGKNVRIIVMNNLLPSYVKMHQKYDLKGSTYKRKANKYERKKESPTFKDLDFIEHHQDGILLESDTYNALIKTMQRDCRVLESFKIMDYSLLVGIHNLDQSNREKEERQREQANHFAELAAEELSQNDQNELNFNTSLQRTKSINKQRIAAYSTALESIQADIDPIDQEDDVPPGGIPARNSKGERLLLYVGIIDILQSYRFKKKLEHTWKSMLHDGDTISVHRPGFYAQRFMDFMSKTVFRKIPSRPGAIKKEVIKPGMTNSVHHRSSTLDNSRYLRTAVIKQAASKQSALLAEHCNENNEQLTNSSCASSFTSSGIGSTLRTVTWTPPHSIGTATPTHTEGTPSMTESSESECSESIYDERIDYSFDTFPYVPVCPNTPIRSRCSTRYSRSTLADEEVVAAAAADDAEVVCTIIGHFP</sequence>
<dbReference type="GO" id="GO:0005886">
    <property type="term" value="C:plasma membrane"/>
    <property type="evidence" value="ECO:0007669"/>
    <property type="project" value="TreeGrafter"/>
</dbReference>
<evidence type="ECO:0000256" key="1">
    <source>
        <dbReference type="ARBA" id="ARBA00004496"/>
    </source>
</evidence>